<dbReference type="PANTHER" id="PTHR43280:SF28">
    <property type="entry name" value="HTH-TYPE TRANSCRIPTIONAL ACTIVATOR RHAS"/>
    <property type="match status" value="1"/>
</dbReference>
<dbReference type="SUPFAM" id="SSF46689">
    <property type="entry name" value="Homeodomain-like"/>
    <property type="match status" value="2"/>
</dbReference>
<reference evidence="5 6" key="1">
    <citation type="submission" date="2019-11" db="EMBL/GenBank/DDBJ databases">
        <title>Draft genome sequences of five Paenibacillus species of dairy origin.</title>
        <authorList>
            <person name="Olajide A.M."/>
            <person name="Chen S."/>
            <person name="Lapointe G."/>
        </authorList>
    </citation>
    <scope>NUCLEOTIDE SEQUENCE [LARGE SCALE GENOMIC DNA]</scope>
    <source>
        <strain evidence="5 6">2CS3</strain>
    </source>
</reference>
<keyword evidence="1" id="KW-0805">Transcription regulation</keyword>
<dbReference type="SMART" id="SM00342">
    <property type="entry name" value="HTH_ARAC"/>
    <property type="match status" value="1"/>
</dbReference>
<dbReference type="GO" id="GO:0003700">
    <property type="term" value="F:DNA-binding transcription factor activity"/>
    <property type="evidence" value="ECO:0007669"/>
    <property type="project" value="InterPro"/>
</dbReference>
<dbReference type="Proteomes" id="UP000450917">
    <property type="component" value="Unassembled WGS sequence"/>
</dbReference>
<dbReference type="PROSITE" id="PS01124">
    <property type="entry name" value="HTH_ARAC_FAMILY_2"/>
    <property type="match status" value="1"/>
</dbReference>
<accession>A0A7X2Z845</accession>
<dbReference type="Gene3D" id="1.10.10.60">
    <property type="entry name" value="Homeodomain-like"/>
    <property type="match status" value="2"/>
</dbReference>
<organism evidence="5 6">
    <name type="scientific">Paenibacillus validus</name>
    <dbReference type="NCBI Taxonomy" id="44253"/>
    <lineage>
        <taxon>Bacteria</taxon>
        <taxon>Bacillati</taxon>
        <taxon>Bacillota</taxon>
        <taxon>Bacilli</taxon>
        <taxon>Bacillales</taxon>
        <taxon>Paenibacillaceae</taxon>
        <taxon>Paenibacillus</taxon>
    </lineage>
</organism>
<evidence type="ECO:0000313" key="5">
    <source>
        <dbReference type="EMBL" id="MUG70079.1"/>
    </source>
</evidence>
<evidence type="ECO:0000313" key="6">
    <source>
        <dbReference type="Proteomes" id="UP000450917"/>
    </source>
</evidence>
<evidence type="ECO:0000256" key="1">
    <source>
        <dbReference type="ARBA" id="ARBA00023015"/>
    </source>
</evidence>
<dbReference type="GO" id="GO:0043565">
    <property type="term" value="F:sequence-specific DNA binding"/>
    <property type="evidence" value="ECO:0007669"/>
    <property type="project" value="InterPro"/>
</dbReference>
<evidence type="ECO:0000259" key="4">
    <source>
        <dbReference type="PROSITE" id="PS01124"/>
    </source>
</evidence>
<evidence type="ECO:0000256" key="3">
    <source>
        <dbReference type="ARBA" id="ARBA00023163"/>
    </source>
</evidence>
<dbReference type="RefSeq" id="WP_127606527.1">
    <property type="nucleotide sequence ID" value="NZ_JARTHJ010000005.1"/>
</dbReference>
<name>A0A7X2Z845_9BACL</name>
<dbReference type="InterPro" id="IPR009057">
    <property type="entry name" value="Homeodomain-like_sf"/>
</dbReference>
<dbReference type="Pfam" id="PF12833">
    <property type="entry name" value="HTH_18"/>
    <property type="match status" value="1"/>
</dbReference>
<feature type="domain" description="HTH araC/xylS-type" evidence="4">
    <location>
        <begin position="426"/>
        <end position="524"/>
    </location>
</feature>
<keyword evidence="2" id="KW-0238">DNA-binding</keyword>
<dbReference type="AlphaFoldDB" id="A0A7X2Z845"/>
<keyword evidence="6" id="KW-1185">Reference proteome</keyword>
<dbReference type="PANTHER" id="PTHR43280">
    <property type="entry name" value="ARAC-FAMILY TRANSCRIPTIONAL REGULATOR"/>
    <property type="match status" value="1"/>
</dbReference>
<keyword evidence="3" id="KW-0804">Transcription</keyword>
<protein>
    <submittedName>
        <fullName evidence="5">Helix-turn-helix domain-containing protein</fullName>
    </submittedName>
</protein>
<sequence>MASKVILYAEDHLKSMFRDCSTANASGFTISYRADSYDACAEKAVELAADVIIFQVTHPVYKIQNFFHDLAVFNISPILLIFNVISENEIAYSVTTHKDIHYMNQIKQFFTHALSPAYHCRFNYIGEEEDSNLIMDSRIKRLEKTEYLNDILRGVTNSEFLYYKKKAGLNLNNSGYYLYLWNLMEIEYADHDLNKNIYYFVGEEFVNECQEVLDEYGGGEAFYINPTRLCIMINDYDSVSQAGKQYKLLDIISKLNNVTNCKTAFRYMSGYIKNIEDIRSAYESFDRLKIYNFFCRDVKLITQEYVNSLRKEINYHYIDDMLREIRELINYDLFNPKLSELIKKLFLTIIKPSLNYNLYYYCHTSLLSTLSDKYGDLYNKKITDSNAPSQLYYSSIEQKCSEFIESLHLLKAELSIKNTVKNSIVFQAIEFIHQHYREDITVHFIASNLNISNSYLSQIFKKELGISIIKYIITYRIQKAKELIASSDELVCHVAARVGFFEVKHFSKTFKKVTGLSPMQYKKQNMKAGYI</sequence>
<dbReference type="InterPro" id="IPR018060">
    <property type="entry name" value="HTH_AraC"/>
</dbReference>
<comment type="caution">
    <text evidence="5">The sequence shown here is derived from an EMBL/GenBank/DDBJ whole genome shotgun (WGS) entry which is preliminary data.</text>
</comment>
<dbReference type="EMBL" id="WNZX01000003">
    <property type="protein sequence ID" value="MUG70079.1"/>
    <property type="molecule type" value="Genomic_DNA"/>
</dbReference>
<gene>
    <name evidence="5" type="ORF">GNP93_05235</name>
</gene>
<evidence type="ECO:0000256" key="2">
    <source>
        <dbReference type="ARBA" id="ARBA00023125"/>
    </source>
</evidence>
<proteinExistence type="predicted"/>